<proteinExistence type="predicted"/>
<keyword evidence="1 3" id="KW-0489">Methyltransferase</keyword>
<reference evidence="3" key="1">
    <citation type="submission" date="2021-03" db="EMBL/GenBank/DDBJ databases">
        <authorList>
            <person name="Sun Q."/>
        </authorList>
    </citation>
    <scope>NUCLEOTIDE SEQUENCE</scope>
    <source>
        <strain evidence="3">CCM 8862</strain>
    </source>
</reference>
<dbReference type="GO" id="GO:0008168">
    <property type="term" value="F:methyltransferase activity"/>
    <property type="evidence" value="ECO:0007669"/>
    <property type="project" value="UniProtKB-KW"/>
</dbReference>
<dbReference type="InterPro" id="IPR029063">
    <property type="entry name" value="SAM-dependent_MTases_sf"/>
</dbReference>
<keyword evidence="2" id="KW-0808">Transferase</keyword>
<evidence type="ECO:0000256" key="1">
    <source>
        <dbReference type="ARBA" id="ARBA00022603"/>
    </source>
</evidence>
<dbReference type="RefSeq" id="WP_207278697.1">
    <property type="nucleotide sequence ID" value="NZ_JAFLEQ010000008.1"/>
</dbReference>
<protein>
    <submittedName>
        <fullName evidence="3">Class I SAM-dependent methyltransferase</fullName>
    </submittedName>
</protein>
<keyword evidence="4" id="KW-1185">Reference proteome</keyword>
<evidence type="ECO:0000313" key="4">
    <source>
        <dbReference type="Proteomes" id="UP000664332"/>
    </source>
</evidence>
<dbReference type="SUPFAM" id="SSF53335">
    <property type="entry name" value="S-adenosyl-L-methionine-dependent methyltransferases"/>
    <property type="match status" value="1"/>
</dbReference>
<dbReference type="PANTHER" id="PTHR43619">
    <property type="entry name" value="S-ADENOSYL-L-METHIONINE-DEPENDENT METHYLTRANSFERASE YKTD-RELATED"/>
    <property type="match status" value="1"/>
</dbReference>
<dbReference type="GO" id="GO:0032259">
    <property type="term" value="P:methylation"/>
    <property type="evidence" value="ECO:0007669"/>
    <property type="project" value="UniProtKB-KW"/>
</dbReference>
<name>A0A939ITV6_9CORY</name>
<gene>
    <name evidence="3" type="ORF">JZY06_06445</name>
</gene>
<sequence>MTADIDQATLMRVYGTGIGSTAAEGLWNRAFAADRYGIDGWSDPAAVEAWEKLADIGRRCGHDPRRLVSGSKSLGVGIITRSRVTDGFLAEFRRLYPTSHQIVIVGIGLDTRPQRLADEAATWIGVDFDGSVTLREKLFDDDPVVCVAQSVTEPGWCDMLDPDVPTCLIAEGLLRYFTTGEVQSFMKAVTGHMQAPVWLVADTHHTSPAALPLKKIVADTTGRPVSFAVDSAAGLAGLCPGWRPVAEMPLTGAHTWAGRAGGLFTLATGEYTYSCKVIAWDGPDHRPAAQ</sequence>
<dbReference type="Gene3D" id="3.40.50.150">
    <property type="entry name" value="Vaccinia Virus protein VP39"/>
    <property type="match status" value="1"/>
</dbReference>
<evidence type="ECO:0000256" key="2">
    <source>
        <dbReference type="ARBA" id="ARBA00022679"/>
    </source>
</evidence>
<dbReference type="AlphaFoldDB" id="A0A939ITV6"/>
<evidence type="ECO:0000313" key="3">
    <source>
        <dbReference type="EMBL" id="MBN9644254.1"/>
    </source>
</evidence>
<dbReference type="Proteomes" id="UP000664332">
    <property type="component" value="Unassembled WGS sequence"/>
</dbReference>
<comment type="caution">
    <text evidence="3">The sequence shown here is derived from an EMBL/GenBank/DDBJ whole genome shotgun (WGS) entry which is preliminary data.</text>
</comment>
<dbReference type="PANTHER" id="PTHR43619:SF2">
    <property type="entry name" value="S-ADENOSYL-L-METHIONINE-DEPENDENT METHYLTRANSFERASES SUPERFAMILY PROTEIN"/>
    <property type="match status" value="1"/>
</dbReference>
<dbReference type="Pfam" id="PF04072">
    <property type="entry name" value="LCM"/>
    <property type="match status" value="1"/>
</dbReference>
<accession>A0A939ITV6</accession>
<organism evidence="3 4">
    <name type="scientific">Corynebacterium mendelii</name>
    <dbReference type="NCBI Taxonomy" id="2765362"/>
    <lineage>
        <taxon>Bacteria</taxon>
        <taxon>Bacillati</taxon>
        <taxon>Actinomycetota</taxon>
        <taxon>Actinomycetes</taxon>
        <taxon>Mycobacteriales</taxon>
        <taxon>Corynebacteriaceae</taxon>
        <taxon>Corynebacterium</taxon>
    </lineage>
</organism>
<dbReference type="InterPro" id="IPR007213">
    <property type="entry name" value="Ppm1/Ppm2/Tcmp"/>
</dbReference>
<dbReference type="EMBL" id="JAFLEQ010000008">
    <property type="protein sequence ID" value="MBN9644254.1"/>
    <property type="molecule type" value="Genomic_DNA"/>
</dbReference>